<proteinExistence type="predicted"/>
<evidence type="ECO:0000313" key="1">
    <source>
        <dbReference type="EMBL" id="ELW70789.1"/>
    </source>
</evidence>
<reference evidence="2" key="2">
    <citation type="journal article" date="2013" name="Nat. Commun.">
        <title>Genome of the Chinese tree shrew.</title>
        <authorList>
            <person name="Fan Y."/>
            <person name="Huang Z.Y."/>
            <person name="Cao C.C."/>
            <person name="Chen C.S."/>
            <person name="Chen Y.X."/>
            <person name="Fan D.D."/>
            <person name="He J."/>
            <person name="Hou H.L."/>
            <person name="Hu L."/>
            <person name="Hu X.T."/>
            <person name="Jiang X.T."/>
            <person name="Lai R."/>
            <person name="Lang Y.S."/>
            <person name="Liang B."/>
            <person name="Liao S.G."/>
            <person name="Mu D."/>
            <person name="Ma Y.Y."/>
            <person name="Niu Y.Y."/>
            <person name="Sun X.Q."/>
            <person name="Xia J.Q."/>
            <person name="Xiao J."/>
            <person name="Xiong Z.Q."/>
            <person name="Xu L."/>
            <person name="Yang L."/>
            <person name="Zhang Y."/>
            <person name="Zhao W."/>
            <person name="Zhao X.D."/>
            <person name="Zheng Y.T."/>
            <person name="Zhou J.M."/>
            <person name="Zhu Y.B."/>
            <person name="Zhang G.J."/>
            <person name="Wang J."/>
            <person name="Yao Y.G."/>
        </authorList>
    </citation>
    <scope>NUCLEOTIDE SEQUENCE [LARGE SCALE GENOMIC DNA]</scope>
</reference>
<accession>L9L803</accession>
<dbReference type="Proteomes" id="UP000011518">
    <property type="component" value="Unassembled WGS sequence"/>
</dbReference>
<reference evidence="2" key="1">
    <citation type="submission" date="2012-07" db="EMBL/GenBank/DDBJ databases">
        <title>Genome of the Chinese tree shrew, a rising model animal genetically related to primates.</title>
        <authorList>
            <person name="Zhang G."/>
            <person name="Fan Y."/>
            <person name="Yao Y."/>
            <person name="Huang Z."/>
        </authorList>
    </citation>
    <scope>NUCLEOTIDE SEQUENCE [LARGE SCALE GENOMIC DNA]</scope>
</reference>
<dbReference type="InParanoid" id="L9L803"/>
<dbReference type="EMBL" id="KB320485">
    <property type="protein sequence ID" value="ELW70789.1"/>
    <property type="molecule type" value="Genomic_DNA"/>
</dbReference>
<gene>
    <name evidence="1" type="ORF">TREES_T100011597</name>
</gene>
<sequence length="86" mass="9514">MNQHLVLDQYLNGLRFERPMEDQFSSKEVASLGSQGSWLQQGGQYESSAHGVNGSPFQALPPVGEPPWCVLKFCISMRSAKDTLSL</sequence>
<organism evidence="1 2">
    <name type="scientific">Tupaia chinensis</name>
    <name type="common">Chinese tree shrew</name>
    <name type="synonym">Tupaia belangeri chinensis</name>
    <dbReference type="NCBI Taxonomy" id="246437"/>
    <lineage>
        <taxon>Eukaryota</taxon>
        <taxon>Metazoa</taxon>
        <taxon>Chordata</taxon>
        <taxon>Craniata</taxon>
        <taxon>Vertebrata</taxon>
        <taxon>Euteleostomi</taxon>
        <taxon>Mammalia</taxon>
        <taxon>Eutheria</taxon>
        <taxon>Euarchontoglires</taxon>
        <taxon>Scandentia</taxon>
        <taxon>Tupaiidae</taxon>
        <taxon>Tupaia</taxon>
    </lineage>
</organism>
<name>L9L803_TUPCH</name>
<keyword evidence="2" id="KW-1185">Reference proteome</keyword>
<protein>
    <submittedName>
        <fullName evidence="1">Uncharacterized protein</fullName>
    </submittedName>
</protein>
<evidence type="ECO:0000313" key="2">
    <source>
        <dbReference type="Proteomes" id="UP000011518"/>
    </source>
</evidence>
<dbReference type="AlphaFoldDB" id="L9L803"/>